<dbReference type="InterPro" id="IPR036513">
    <property type="entry name" value="STAS_dom_sf"/>
</dbReference>
<dbReference type="InterPro" id="IPR011547">
    <property type="entry name" value="SLC26A/SulP_dom"/>
</dbReference>
<keyword evidence="3 5" id="KW-1133">Transmembrane helix</keyword>
<organism evidence="7 8">
    <name type="scientific">Chelatococcus caeni</name>
    <dbReference type="NCBI Taxonomy" id="1348468"/>
    <lineage>
        <taxon>Bacteria</taxon>
        <taxon>Pseudomonadati</taxon>
        <taxon>Pseudomonadota</taxon>
        <taxon>Alphaproteobacteria</taxon>
        <taxon>Hyphomicrobiales</taxon>
        <taxon>Chelatococcaceae</taxon>
        <taxon>Chelatococcus</taxon>
    </lineage>
</organism>
<feature type="transmembrane region" description="Helical" evidence="5">
    <location>
        <begin position="79"/>
        <end position="99"/>
    </location>
</feature>
<keyword evidence="8" id="KW-1185">Reference proteome</keyword>
<evidence type="ECO:0000259" key="6">
    <source>
        <dbReference type="PROSITE" id="PS50801"/>
    </source>
</evidence>
<name>A0A840C3U4_9HYPH</name>
<evidence type="ECO:0000313" key="8">
    <source>
        <dbReference type="Proteomes" id="UP000577362"/>
    </source>
</evidence>
<dbReference type="NCBIfam" id="TIGR00815">
    <property type="entry name" value="sulP"/>
    <property type="match status" value="1"/>
</dbReference>
<dbReference type="AlphaFoldDB" id="A0A840C3U4"/>
<feature type="transmembrane region" description="Helical" evidence="5">
    <location>
        <begin position="138"/>
        <end position="160"/>
    </location>
</feature>
<feature type="transmembrane region" description="Helical" evidence="5">
    <location>
        <begin position="374"/>
        <end position="392"/>
    </location>
</feature>
<dbReference type="InterPro" id="IPR002645">
    <property type="entry name" value="STAS_dom"/>
</dbReference>
<dbReference type="PROSITE" id="PS50801">
    <property type="entry name" value="STAS"/>
    <property type="match status" value="1"/>
</dbReference>
<feature type="transmembrane region" description="Helical" evidence="5">
    <location>
        <begin position="105"/>
        <end position="126"/>
    </location>
</feature>
<dbReference type="Pfam" id="PF01740">
    <property type="entry name" value="STAS"/>
    <property type="match status" value="1"/>
</dbReference>
<evidence type="ECO:0000256" key="3">
    <source>
        <dbReference type="ARBA" id="ARBA00022989"/>
    </source>
</evidence>
<feature type="transmembrane region" description="Helical" evidence="5">
    <location>
        <begin position="221"/>
        <end position="241"/>
    </location>
</feature>
<comment type="caution">
    <text evidence="7">The sequence shown here is derived from an EMBL/GenBank/DDBJ whole genome shotgun (WGS) entry which is preliminary data.</text>
</comment>
<keyword evidence="4 5" id="KW-0472">Membrane</keyword>
<dbReference type="RefSeq" id="WP_183319063.1">
    <property type="nucleotide sequence ID" value="NZ_JACIEN010000013.1"/>
</dbReference>
<dbReference type="Pfam" id="PF00916">
    <property type="entry name" value="Sulfate_transp"/>
    <property type="match status" value="1"/>
</dbReference>
<dbReference type="Gene3D" id="3.30.750.24">
    <property type="entry name" value="STAS domain"/>
    <property type="match status" value="1"/>
</dbReference>
<dbReference type="EMBL" id="JACIEN010000013">
    <property type="protein sequence ID" value="MBB4020155.1"/>
    <property type="molecule type" value="Genomic_DNA"/>
</dbReference>
<feature type="transmembrane region" description="Helical" evidence="5">
    <location>
        <begin position="404"/>
        <end position="432"/>
    </location>
</feature>
<evidence type="ECO:0000256" key="4">
    <source>
        <dbReference type="ARBA" id="ARBA00023136"/>
    </source>
</evidence>
<feature type="transmembrane region" description="Helical" evidence="5">
    <location>
        <begin position="47"/>
        <end position="72"/>
    </location>
</feature>
<comment type="subcellular location">
    <subcellularLocation>
        <location evidence="1">Membrane</location>
        <topology evidence="1">Multi-pass membrane protein</topology>
    </subcellularLocation>
</comment>
<feature type="transmembrane region" description="Helical" evidence="5">
    <location>
        <begin position="270"/>
        <end position="290"/>
    </location>
</feature>
<evidence type="ECO:0000256" key="5">
    <source>
        <dbReference type="SAM" id="Phobius"/>
    </source>
</evidence>
<keyword evidence="2 5" id="KW-0812">Transmembrane</keyword>
<dbReference type="Proteomes" id="UP000577362">
    <property type="component" value="Unassembled WGS sequence"/>
</dbReference>
<sequence>MRLPAIRLQRYLPILDWARAYDRATLTSDVVAAIIVTIMLIPQSLAYAMLAGLPPEVGLYASILPLVAYALFGTSRTLAVGPVAVVSLMTASAVGQIAVQGTADYLTAAIVLALLSGVMLVLMGLLRLGFLANFLSHPVISGFITASGILIAASQLKHILGVAAGGDTLLEMIIALAGLAAEINPYTVAVGVGALAFLYFARTRLKPLLIGIGVAKRAADLATKTAPILAVAVTILLAVALDLAAKGVPLVGSIPQGLPALGFPQVSFELIMTLAAPAFLISIIGFVESVSVAQTLASKRRQRIVPDQELIGLGAANIAAGLSSGYPVTGGFARSVVNFDAGAETPAAGVFTAVGIAFATLFLTPLLTSLPQATLAATIIVAVLSLVDFKAIRHVFHYSKADFSAMAATIIVTLLWGVEPGVVAGVALSLFLHLYRTSKPHMAIIGQVPGTEHFRNVERHQVLTDPQILSIRVDESLYFANSRYLEDRIAELVAQRPDVRHVVLMCSAVNAIDASALESLEEINHRLRDADVTFHLTEVKGPVMDRLKRADFLDHLTGRVFLSQFEAISAIRSANP</sequence>
<protein>
    <submittedName>
        <fullName evidence="7">SulP family sulfate permease</fullName>
    </submittedName>
</protein>
<dbReference type="GO" id="GO:0016020">
    <property type="term" value="C:membrane"/>
    <property type="evidence" value="ECO:0007669"/>
    <property type="project" value="UniProtKB-SubCell"/>
</dbReference>
<evidence type="ECO:0000313" key="7">
    <source>
        <dbReference type="EMBL" id="MBB4020155.1"/>
    </source>
</evidence>
<gene>
    <name evidence="7" type="ORF">GGR16_005220</name>
</gene>
<dbReference type="PANTHER" id="PTHR11814">
    <property type="entry name" value="SULFATE TRANSPORTER"/>
    <property type="match status" value="1"/>
</dbReference>
<dbReference type="SUPFAM" id="SSF52091">
    <property type="entry name" value="SpoIIaa-like"/>
    <property type="match status" value="1"/>
</dbReference>
<proteinExistence type="predicted"/>
<evidence type="ECO:0000256" key="2">
    <source>
        <dbReference type="ARBA" id="ARBA00022692"/>
    </source>
</evidence>
<evidence type="ECO:0000256" key="1">
    <source>
        <dbReference type="ARBA" id="ARBA00004141"/>
    </source>
</evidence>
<dbReference type="GO" id="GO:0055085">
    <property type="term" value="P:transmembrane transport"/>
    <property type="evidence" value="ECO:0007669"/>
    <property type="project" value="InterPro"/>
</dbReference>
<dbReference type="CDD" id="cd07042">
    <property type="entry name" value="STAS_SulP_like_sulfate_transporter"/>
    <property type="match status" value="1"/>
</dbReference>
<feature type="transmembrane region" description="Helical" evidence="5">
    <location>
        <begin position="172"/>
        <end position="200"/>
    </location>
</feature>
<accession>A0A840C3U4</accession>
<reference evidence="7 8" key="1">
    <citation type="submission" date="2020-08" db="EMBL/GenBank/DDBJ databases">
        <title>Genomic Encyclopedia of Type Strains, Phase IV (KMG-IV): sequencing the most valuable type-strain genomes for metagenomic binning, comparative biology and taxonomic classification.</title>
        <authorList>
            <person name="Goeker M."/>
        </authorList>
    </citation>
    <scope>NUCLEOTIDE SEQUENCE [LARGE SCALE GENOMIC DNA]</scope>
    <source>
        <strain evidence="7 8">DSM 103737</strain>
    </source>
</reference>
<dbReference type="InterPro" id="IPR001902">
    <property type="entry name" value="SLC26A/SulP_fam"/>
</dbReference>
<feature type="transmembrane region" description="Helical" evidence="5">
    <location>
        <begin position="310"/>
        <end position="328"/>
    </location>
</feature>
<feature type="transmembrane region" description="Helical" evidence="5">
    <location>
        <begin position="20"/>
        <end position="41"/>
    </location>
</feature>
<feature type="domain" description="STAS" evidence="6">
    <location>
        <begin position="458"/>
        <end position="571"/>
    </location>
</feature>
<feature type="transmembrane region" description="Helical" evidence="5">
    <location>
        <begin position="348"/>
        <end position="367"/>
    </location>
</feature>